<comment type="subcellular location">
    <subcellularLocation>
        <location evidence="1">Periplasm</location>
    </subcellularLocation>
</comment>
<dbReference type="PANTHER" id="PTHR30600">
    <property type="entry name" value="CYTOCHROME C PEROXIDASE-RELATED"/>
    <property type="match status" value="1"/>
</dbReference>
<evidence type="ECO:0000256" key="2">
    <source>
        <dbReference type="ARBA" id="ARBA00022617"/>
    </source>
</evidence>
<accession>A0ABY6F694</accession>
<evidence type="ECO:0000256" key="9">
    <source>
        <dbReference type="SAM" id="SignalP"/>
    </source>
</evidence>
<dbReference type="PROSITE" id="PS51007">
    <property type="entry name" value="CYTC"/>
    <property type="match status" value="2"/>
</dbReference>
<dbReference type="RefSeq" id="WP_263077120.1">
    <property type="nucleotide sequence ID" value="NZ_CP089977.1"/>
</dbReference>
<dbReference type="InterPro" id="IPR026259">
    <property type="entry name" value="MauG/Cytc_peroxidase"/>
</dbReference>
<evidence type="ECO:0000313" key="11">
    <source>
        <dbReference type="EMBL" id="UXZ05609.1"/>
    </source>
</evidence>
<dbReference type="Pfam" id="PF03150">
    <property type="entry name" value="CCP_MauG"/>
    <property type="match status" value="1"/>
</dbReference>
<keyword evidence="5" id="KW-0574">Periplasm</keyword>
<name>A0ABY6F694_9GAMM</name>
<evidence type="ECO:0000256" key="6">
    <source>
        <dbReference type="ARBA" id="ARBA00023002"/>
    </source>
</evidence>
<evidence type="ECO:0000313" key="12">
    <source>
        <dbReference type="Proteomes" id="UP001063782"/>
    </source>
</evidence>
<dbReference type="PIRSF" id="PIRSF000294">
    <property type="entry name" value="Cytochrome-c_peroxidase"/>
    <property type="match status" value="1"/>
</dbReference>
<feature type="domain" description="Cytochrome c" evidence="10">
    <location>
        <begin position="71"/>
        <end position="205"/>
    </location>
</feature>
<evidence type="ECO:0000256" key="1">
    <source>
        <dbReference type="ARBA" id="ARBA00004418"/>
    </source>
</evidence>
<keyword evidence="6" id="KW-0560">Oxidoreductase</keyword>
<evidence type="ECO:0000256" key="8">
    <source>
        <dbReference type="PROSITE-ProRule" id="PRU00433"/>
    </source>
</evidence>
<reference evidence="11" key="1">
    <citation type="submission" date="2021-12" db="EMBL/GenBank/DDBJ databases">
        <title>taxonomy of Moraxella sp. ZY201224.</title>
        <authorList>
            <person name="Li F."/>
        </authorList>
    </citation>
    <scope>NUCLEOTIDE SEQUENCE</scope>
    <source>
        <strain evidence="11">ZY201224</strain>
    </source>
</reference>
<dbReference type="InterPro" id="IPR051395">
    <property type="entry name" value="Cytochrome_c_Peroxidase/MauG"/>
</dbReference>
<dbReference type="EMBL" id="CP089977">
    <property type="protein sequence ID" value="UXZ05609.1"/>
    <property type="molecule type" value="Genomic_DNA"/>
</dbReference>
<feature type="chain" id="PRO_5045543609" evidence="9">
    <location>
        <begin position="22"/>
        <end position="362"/>
    </location>
</feature>
<evidence type="ECO:0000256" key="7">
    <source>
        <dbReference type="ARBA" id="ARBA00023004"/>
    </source>
</evidence>
<dbReference type="InterPro" id="IPR004852">
    <property type="entry name" value="Di-haem_cyt_c_peroxidsae"/>
</dbReference>
<evidence type="ECO:0000259" key="10">
    <source>
        <dbReference type="PROSITE" id="PS51007"/>
    </source>
</evidence>
<organism evidence="11 12">
    <name type="scientific">Moraxella nasicaprae</name>
    <dbReference type="NCBI Taxonomy" id="2904122"/>
    <lineage>
        <taxon>Bacteria</taxon>
        <taxon>Pseudomonadati</taxon>
        <taxon>Pseudomonadota</taxon>
        <taxon>Gammaproteobacteria</taxon>
        <taxon>Moraxellales</taxon>
        <taxon>Moraxellaceae</taxon>
        <taxon>Moraxella</taxon>
    </lineage>
</organism>
<gene>
    <name evidence="11" type="ORF">LU297_03990</name>
</gene>
<evidence type="ECO:0000256" key="5">
    <source>
        <dbReference type="ARBA" id="ARBA00022764"/>
    </source>
</evidence>
<feature type="domain" description="Cytochrome c" evidence="10">
    <location>
        <begin position="228"/>
        <end position="362"/>
    </location>
</feature>
<keyword evidence="7 8" id="KW-0408">Iron</keyword>
<dbReference type="InterPro" id="IPR036909">
    <property type="entry name" value="Cyt_c-like_dom_sf"/>
</dbReference>
<dbReference type="Gene3D" id="1.10.760.10">
    <property type="entry name" value="Cytochrome c-like domain"/>
    <property type="match status" value="2"/>
</dbReference>
<feature type="signal peptide" evidence="9">
    <location>
        <begin position="1"/>
        <end position="21"/>
    </location>
</feature>
<dbReference type="InterPro" id="IPR009056">
    <property type="entry name" value="Cyt_c-like_dom"/>
</dbReference>
<evidence type="ECO:0000256" key="4">
    <source>
        <dbReference type="ARBA" id="ARBA00022729"/>
    </source>
</evidence>
<keyword evidence="3 8" id="KW-0479">Metal-binding</keyword>
<proteinExistence type="predicted"/>
<dbReference type="SUPFAM" id="SSF46626">
    <property type="entry name" value="Cytochrome c"/>
    <property type="match status" value="2"/>
</dbReference>
<keyword evidence="12" id="KW-1185">Reference proteome</keyword>
<dbReference type="PANTHER" id="PTHR30600:SF10">
    <property type="entry name" value="BLL6722 PROTEIN"/>
    <property type="match status" value="1"/>
</dbReference>
<keyword evidence="2 8" id="KW-0349">Heme</keyword>
<protein>
    <submittedName>
        <fullName evidence="11">C-type cytochrome</fullName>
    </submittedName>
</protein>
<sequence>MFCHYRYLLCFLLFVSQWAFAVCQDNHAYDIACLRTHYTKPTAQWHAPTIDEGVNWTELAPITRNPTPPTLLVKLGQALFFEKALSSDQTIACVSCHDPAHAFADPRTVSLGVFGRQGKRNAQSLLHLGLDAPVPNGFFWDGRASTLDEQVLMPLTDHNEMDITLDSVPTRLVSAGYLPKFQMVFGERLTDIDISQVAQALTAYLQTLAPNPTRFDDFLNGDPTALTDTEILGLHLFRTKARCMNCHFGQALTDNQFHNLNQTLSGRKWQDFGRYANTNNPSDFGKFKTPSLRNLSVSKPWFHHGLFINLRGVVAIYNRGMPLSPTKDAPPIAHEDHLDPLIKPLGLSTDEMDALTAFLMTL</sequence>
<keyword evidence="4 9" id="KW-0732">Signal</keyword>
<evidence type="ECO:0000256" key="3">
    <source>
        <dbReference type="ARBA" id="ARBA00022723"/>
    </source>
</evidence>
<dbReference type="Proteomes" id="UP001063782">
    <property type="component" value="Chromosome"/>
</dbReference>